<dbReference type="Proteomes" id="UP000070598">
    <property type="component" value="Unassembled WGS sequence"/>
</dbReference>
<dbReference type="Proteomes" id="UP000070659">
    <property type="component" value="Unassembled WGS sequence"/>
</dbReference>
<reference evidence="3" key="1">
    <citation type="submission" date="2015-02" db="EMBL/GenBank/DDBJ databases">
        <title>Physiological reanalysis, assessment of diazotrophy, and genome sequences of multiple isolates of Streptomyces thermoautotrophicus.</title>
        <authorList>
            <person name="MacKellar D.C."/>
            <person name="Lieber L."/>
            <person name="Norman J."/>
            <person name="Bolger A."/>
            <person name="Tobin C."/>
            <person name="Murray J.W."/>
            <person name="Friesen M."/>
            <person name="Prell J."/>
        </authorList>
    </citation>
    <scope>NUCLEOTIDE SEQUENCE [LARGE SCALE GENOMIC DNA]</scope>
    <source>
        <strain evidence="3">UBT1</strain>
    </source>
</reference>
<dbReference type="Pfam" id="PF13279">
    <property type="entry name" value="4HBT_2"/>
    <property type="match status" value="1"/>
</dbReference>
<dbReference type="AlphaFoldDB" id="A0A132NDH6"/>
<gene>
    <name evidence="1" type="ORF">TH66_01755</name>
    <name evidence="2" type="ORF">TR74_16155</name>
</gene>
<proteinExistence type="predicted"/>
<name>A0A132NDH6_9ACTN</name>
<dbReference type="SUPFAM" id="SSF54637">
    <property type="entry name" value="Thioesterase/thiol ester dehydrase-isomerase"/>
    <property type="match status" value="1"/>
</dbReference>
<evidence type="ECO:0000313" key="4">
    <source>
        <dbReference type="Proteomes" id="UP000070659"/>
    </source>
</evidence>
<evidence type="ECO:0000313" key="1">
    <source>
        <dbReference type="EMBL" id="KWX05582.1"/>
    </source>
</evidence>
<dbReference type="PATRIC" id="fig|1469144.8.peg.4964"/>
<evidence type="ECO:0000313" key="2">
    <source>
        <dbReference type="EMBL" id="KWX08168.1"/>
    </source>
</evidence>
<dbReference type="EMBL" id="JYIK01001005">
    <property type="protein sequence ID" value="KWX08168.1"/>
    <property type="molecule type" value="Genomic_DNA"/>
</dbReference>
<protein>
    <submittedName>
        <fullName evidence="2">Uncharacterized protein</fullName>
    </submittedName>
</protein>
<organism evidence="2 3">
    <name type="scientific">Carbonactinospora thermoautotrophica</name>
    <dbReference type="NCBI Taxonomy" id="1469144"/>
    <lineage>
        <taxon>Bacteria</taxon>
        <taxon>Bacillati</taxon>
        <taxon>Actinomycetota</taxon>
        <taxon>Actinomycetes</taxon>
        <taxon>Kitasatosporales</taxon>
        <taxon>Carbonactinosporaceae</taxon>
        <taxon>Carbonactinospora</taxon>
    </lineage>
</organism>
<accession>A0A132NDH6</accession>
<dbReference type="Gene3D" id="3.10.129.10">
    <property type="entry name" value="Hotdog Thioesterase"/>
    <property type="match status" value="1"/>
</dbReference>
<reference evidence="2 4" key="2">
    <citation type="submission" date="2015-02" db="EMBL/GenBank/DDBJ databases">
        <title>Physiological reanalysis, assessment of diazotrophy, and genome sequences of multiple isolates of Streptomyces thermoautotrophicus.</title>
        <authorList>
            <person name="MacKellar D.C."/>
            <person name="Lieber L."/>
            <person name="Norman J."/>
            <person name="Bolger A."/>
            <person name="Tobin C."/>
            <person name="Murray J.W."/>
            <person name="Prell J."/>
        </authorList>
    </citation>
    <scope>NUCLEOTIDE SEQUENCE [LARGE SCALE GENOMIC DNA]</scope>
    <source>
        <strain evidence="2 4">UBT1</strain>
    </source>
</reference>
<evidence type="ECO:0000313" key="3">
    <source>
        <dbReference type="Proteomes" id="UP000070598"/>
    </source>
</evidence>
<sequence>MAEQGASVVVQRRVEWPDTDAAGHYHHSTVVRWVEAAESVLHERLGLTELFGVVPRVRYEADYLERLWFRDVVDVELRVAAVGRTSVRYEFEVRRAGRVAARGAMVAVNSDPAQGGAQPWPEDVRKKLLESGPQRPELIG</sequence>
<comment type="caution">
    <text evidence="2">The sequence shown here is derived from an EMBL/GenBank/DDBJ whole genome shotgun (WGS) entry which is preliminary data.</text>
</comment>
<dbReference type="EMBL" id="JYIJ01000011">
    <property type="protein sequence ID" value="KWX05582.1"/>
    <property type="molecule type" value="Genomic_DNA"/>
</dbReference>
<dbReference type="InterPro" id="IPR029069">
    <property type="entry name" value="HotDog_dom_sf"/>
</dbReference>
<dbReference type="CDD" id="cd00586">
    <property type="entry name" value="4HBT"/>
    <property type="match status" value="1"/>
</dbReference>